<organism evidence="1 2">
    <name type="scientific">Streptomyces silvae</name>
    <dbReference type="NCBI Taxonomy" id="2803812"/>
    <lineage>
        <taxon>Bacteria</taxon>
        <taxon>Bacillati</taxon>
        <taxon>Actinomycetota</taxon>
        <taxon>Actinomycetes</taxon>
        <taxon>Kitasatosporales</taxon>
        <taxon>Streptomycetaceae</taxon>
        <taxon>Streptomyces</taxon>
    </lineage>
</organism>
<evidence type="ECO:0000313" key="2">
    <source>
        <dbReference type="Proteomes" id="UP001382181"/>
    </source>
</evidence>
<reference evidence="1 2" key="1">
    <citation type="submission" date="2023-04" db="EMBL/GenBank/DDBJ databases">
        <title>Genomic diversity of scab-causing Streptomyces spp. in the province of Quebec, Canada.</title>
        <authorList>
            <person name="Biessy A."/>
            <person name="Cadieux M."/>
            <person name="Ciotola M."/>
            <person name="Filion M."/>
        </authorList>
    </citation>
    <scope>NUCLEOTIDE SEQUENCE [LARGE SCALE GENOMIC DNA]</scope>
    <source>
        <strain evidence="1 2">B21-103</strain>
    </source>
</reference>
<sequence length="81" mass="8278">MPAVLLGRLGQQFVVEGFADIASPKRVGGLIEDGEDAEVVRVLGQIRHGDLGGDPVGEGGDGLPGDREVFDVGLGLSQPGL</sequence>
<dbReference type="Proteomes" id="UP001382181">
    <property type="component" value="Unassembled WGS sequence"/>
</dbReference>
<evidence type="ECO:0000313" key="1">
    <source>
        <dbReference type="EMBL" id="MEH0557699.1"/>
    </source>
</evidence>
<dbReference type="RefSeq" id="WP_391314374.1">
    <property type="nucleotide sequence ID" value="NZ_JARUMK010000001.1"/>
</dbReference>
<keyword evidence="2" id="KW-1185">Reference proteome</keyword>
<comment type="caution">
    <text evidence="1">The sequence shown here is derived from an EMBL/GenBank/DDBJ whole genome shotgun (WGS) entry which is preliminary data.</text>
</comment>
<proteinExistence type="predicted"/>
<name>A0ABU7ZUU2_9ACTN</name>
<accession>A0ABU7ZUU2</accession>
<protein>
    <submittedName>
        <fullName evidence="1">Uncharacterized protein</fullName>
    </submittedName>
</protein>
<gene>
    <name evidence="1" type="ORF">QBA37_00135</name>
</gene>
<dbReference type="EMBL" id="JARUMK010000001">
    <property type="protein sequence ID" value="MEH0557699.1"/>
    <property type="molecule type" value="Genomic_DNA"/>
</dbReference>